<name>A0ABX0GRP5_9ACTN</name>
<keyword evidence="2" id="KW-0808">Transferase</keyword>
<dbReference type="SUPFAM" id="SSF53756">
    <property type="entry name" value="UDP-Glycosyltransferase/glycogen phosphorylase"/>
    <property type="match status" value="1"/>
</dbReference>
<organism evidence="4 5">
    <name type="scientific">Motilibacter deserti</name>
    <dbReference type="NCBI Taxonomy" id="2714956"/>
    <lineage>
        <taxon>Bacteria</taxon>
        <taxon>Bacillati</taxon>
        <taxon>Actinomycetota</taxon>
        <taxon>Actinomycetes</taxon>
        <taxon>Motilibacterales</taxon>
        <taxon>Motilibacteraceae</taxon>
        <taxon>Motilibacter</taxon>
    </lineage>
</organism>
<reference evidence="4 5" key="1">
    <citation type="submission" date="2020-03" db="EMBL/GenBank/DDBJ databases">
        <title>Two novel Motilibacter sp.</title>
        <authorList>
            <person name="Liu S."/>
        </authorList>
    </citation>
    <scope>NUCLEOTIDE SEQUENCE [LARGE SCALE GENOMIC DNA]</scope>
    <source>
        <strain evidence="4 5">E257</strain>
    </source>
</reference>
<dbReference type="RefSeq" id="WP_166279781.1">
    <property type="nucleotide sequence ID" value="NZ_JAANNP010000002.1"/>
</dbReference>
<dbReference type="PANTHER" id="PTHR45947:SF3">
    <property type="entry name" value="SULFOQUINOVOSYL TRANSFERASE SQD2"/>
    <property type="match status" value="1"/>
</dbReference>
<dbReference type="PANTHER" id="PTHR45947">
    <property type="entry name" value="SULFOQUINOVOSYL TRANSFERASE SQD2"/>
    <property type="match status" value="1"/>
</dbReference>
<sequence>MRVLHVSQPVAEGGVARWVSLLARDQTARGWDVHVASPVVGSFRQDVHRLGCTHHDWRASRSPGPASVVEVRRLARVIERVRPDVLHLHSSKAGLAGRLAVRGRTATIFQPHAWSFQAITGPMASAAAGWERVAARWAHRVVCVSEHERQVGLASGISSDRLEVIANGVDSEEWPYADGAARAGARAALEVPATAPIAVCVARLVRQKGQDQLISAWAAVRARVPDALLYVVGDGQERERFAELTSSVPGATLVAERQDAAGVRAWMTAADVVVFPSRWEGMALATLEAAATGRSVVATDTGGMAEILGTGAAAGGAVVPLDDEAAVVARLAEAVADRLGARVMADAEGRRGRRRVQEHFSLERALARTAQVADEAYLRANGRAVAPAVIDLRERDRSASVRGQR</sequence>
<gene>
    <name evidence="4" type="ORF">G9H71_06435</name>
</gene>
<evidence type="ECO:0000256" key="2">
    <source>
        <dbReference type="ARBA" id="ARBA00022679"/>
    </source>
</evidence>
<dbReference type="Pfam" id="PF13439">
    <property type="entry name" value="Glyco_transf_4"/>
    <property type="match status" value="1"/>
</dbReference>
<evidence type="ECO:0000256" key="1">
    <source>
        <dbReference type="ARBA" id="ARBA00022676"/>
    </source>
</evidence>
<keyword evidence="1" id="KW-0328">Glycosyltransferase</keyword>
<dbReference type="InterPro" id="IPR050194">
    <property type="entry name" value="Glycosyltransferase_grp1"/>
</dbReference>
<evidence type="ECO:0000259" key="3">
    <source>
        <dbReference type="Pfam" id="PF13439"/>
    </source>
</evidence>
<dbReference type="Gene3D" id="3.40.50.2000">
    <property type="entry name" value="Glycogen Phosphorylase B"/>
    <property type="match status" value="2"/>
</dbReference>
<evidence type="ECO:0000313" key="5">
    <source>
        <dbReference type="Proteomes" id="UP000800981"/>
    </source>
</evidence>
<dbReference type="EMBL" id="JAANNP010000002">
    <property type="protein sequence ID" value="NHC13417.1"/>
    <property type="molecule type" value="Genomic_DNA"/>
</dbReference>
<protein>
    <submittedName>
        <fullName evidence="4">Glycosyltransferase family 4 protein</fullName>
    </submittedName>
</protein>
<accession>A0ABX0GRP5</accession>
<feature type="domain" description="Glycosyltransferase subfamily 4-like N-terminal" evidence="3">
    <location>
        <begin position="13"/>
        <end position="172"/>
    </location>
</feature>
<evidence type="ECO:0000313" key="4">
    <source>
        <dbReference type="EMBL" id="NHC13417.1"/>
    </source>
</evidence>
<dbReference type="Proteomes" id="UP000800981">
    <property type="component" value="Unassembled WGS sequence"/>
</dbReference>
<comment type="caution">
    <text evidence="4">The sequence shown here is derived from an EMBL/GenBank/DDBJ whole genome shotgun (WGS) entry which is preliminary data.</text>
</comment>
<keyword evidence="5" id="KW-1185">Reference proteome</keyword>
<dbReference type="InterPro" id="IPR028098">
    <property type="entry name" value="Glyco_trans_4-like_N"/>
</dbReference>
<proteinExistence type="predicted"/>
<dbReference type="Pfam" id="PF13692">
    <property type="entry name" value="Glyco_trans_1_4"/>
    <property type="match status" value="1"/>
</dbReference>